<comment type="caution">
    <text evidence="1">The sequence shown here is derived from an EMBL/GenBank/DDBJ whole genome shotgun (WGS) entry which is preliminary data.</text>
</comment>
<keyword evidence="2" id="KW-1185">Reference proteome</keyword>
<dbReference type="Proteomes" id="UP000585474">
    <property type="component" value="Unassembled WGS sequence"/>
</dbReference>
<gene>
    <name evidence="1" type="ORF">Acr_08g0013800</name>
</gene>
<dbReference type="EMBL" id="BJWL01000008">
    <property type="protein sequence ID" value="GFY92984.1"/>
    <property type="molecule type" value="Genomic_DNA"/>
</dbReference>
<organism evidence="1 2">
    <name type="scientific">Actinidia rufa</name>
    <dbReference type="NCBI Taxonomy" id="165716"/>
    <lineage>
        <taxon>Eukaryota</taxon>
        <taxon>Viridiplantae</taxon>
        <taxon>Streptophyta</taxon>
        <taxon>Embryophyta</taxon>
        <taxon>Tracheophyta</taxon>
        <taxon>Spermatophyta</taxon>
        <taxon>Magnoliopsida</taxon>
        <taxon>eudicotyledons</taxon>
        <taxon>Gunneridae</taxon>
        <taxon>Pentapetalae</taxon>
        <taxon>asterids</taxon>
        <taxon>Ericales</taxon>
        <taxon>Actinidiaceae</taxon>
        <taxon>Actinidia</taxon>
    </lineage>
</organism>
<protein>
    <submittedName>
        <fullName evidence="1">Uncharacterized protein</fullName>
    </submittedName>
</protein>
<sequence>MVSRSTLFLLVTNGSSLSYSFDGGLTMQLLDAAGTHSRGSVSWSCWSLSMNARGMQSLSDFAQQEAVLPWLVVIADPSADAVWFCVSFSVAYGPEFILGLSVTIICDSVKTQIDLVFEGFFLPPLVLMRCFHEVLLASREVAST</sequence>
<reference evidence="1 2" key="1">
    <citation type="submission" date="2019-07" db="EMBL/GenBank/DDBJ databases">
        <title>De Novo Assembly of kiwifruit Actinidia rufa.</title>
        <authorList>
            <person name="Sugita-Konishi S."/>
            <person name="Sato K."/>
            <person name="Mori E."/>
            <person name="Abe Y."/>
            <person name="Kisaki G."/>
            <person name="Hamano K."/>
            <person name="Suezawa K."/>
            <person name="Otani M."/>
            <person name="Fukuda T."/>
            <person name="Manabe T."/>
            <person name="Gomi K."/>
            <person name="Tabuchi M."/>
            <person name="Akimitsu K."/>
            <person name="Kataoka I."/>
        </authorList>
    </citation>
    <scope>NUCLEOTIDE SEQUENCE [LARGE SCALE GENOMIC DNA]</scope>
    <source>
        <strain evidence="2">cv. Fuchu</strain>
    </source>
</reference>
<accession>A0A7J0F2R6</accession>
<proteinExistence type="predicted"/>
<evidence type="ECO:0000313" key="2">
    <source>
        <dbReference type="Proteomes" id="UP000585474"/>
    </source>
</evidence>
<name>A0A7J0F2R6_9ERIC</name>
<evidence type="ECO:0000313" key="1">
    <source>
        <dbReference type="EMBL" id="GFY92984.1"/>
    </source>
</evidence>
<dbReference type="AlphaFoldDB" id="A0A7J0F2R6"/>